<evidence type="ECO:0000313" key="7">
    <source>
        <dbReference type="Proteomes" id="UP001381693"/>
    </source>
</evidence>
<dbReference type="GO" id="GO:0005774">
    <property type="term" value="C:vacuolar membrane"/>
    <property type="evidence" value="ECO:0007669"/>
    <property type="project" value="UniProtKB-SubCell"/>
</dbReference>
<feature type="domain" description="ABC transporter" evidence="5">
    <location>
        <begin position="3"/>
        <end position="230"/>
    </location>
</feature>
<comment type="caution">
    <text evidence="6">The sequence shown here is derived from an EMBL/GenBank/DDBJ whole genome shotgun (WGS) entry which is preliminary data.</text>
</comment>
<dbReference type="PANTHER" id="PTHR24223">
    <property type="entry name" value="ATP-BINDING CASSETTE SUB-FAMILY C"/>
    <property type="match status" value="1"/>
</dbReference>
<dbReference type="EMBL" id="JAXCGZ010007095">
    <property type="protein sequence ID" value="KAK7079415.1"/>
    <property type="molecule type" value="Genomic_DNA"/>
</dbReference>
<dbReference type="InterPro" id="IPR050173">
    <property type="entry name" value="ABC_transporter_C-like"/>
</dbReference>
<dbReference type="SMART" id="SM00382">
    <property type="entry name" value="AAA"/>
    <property type="match status" value="1"/>
</dbReference>
<dbReference type="CDD" id="cd03250">
    <property type="entry name" value="ABCC_MRP_domain1"/>
    <property type="match status" value="1"/>
</dbReference>
<dbReference type="InterPro" id="IPR017871">
    <property type="entry name" value="ABC_transporter-like_CS"/>
</dbReference>
<evidence type="ECO:0000256" key="3">
    <source>
        <dbReference type="ARBA" id="ARBA00022741"/>
    </source>
</evidence>
<dbReference type="InterPro" id="IPR027417">
    <property type="entry name" value="P-loop_NTPase"/>
</dbReference>
<feature type="non-terminal residue" evidence="6">
    <location>
        <position position="1"/>
    </location>
</feature>
<dbReference type="Proteomes" id="UP001381693">
    <property type="component" value="Unassembled WGS sequence"/>
</dbReference>
<keyword evidence="7" id="KW-1185">Reference proteome</keyword>
<dbReference type="Pfam" id="PF00005">
    <property type="entry name" value="ABC_tran"/>
    <property type="match status" value="1"/>
</dbReference>
<dbReference type="FunFam" id="3.40.50.300:FF:000293">
    <property type="entry name" value="ATP binding cassette subfamily C member 1"/>
    <property type="match status" value="1"/>
</dbReference>
<dbReference type="GO" id="GO:0016887">
    <property type="term" value="F:ATP hydrolysis activity"/>
    <property type="evidence" value="ECO:0007669"/>
    <property type="project" value="InterPro"/>
</dbReference>
<evidence type="ECO:0000313" key="6">
    <source>
        <dbReference type="EMBL" id="KAK7079415.1"/>
    </source>
</evidence>
<proteinExistence type="predicted"/>
<accession>A0AAN8XIN8</accession>
<evidence type="ECO:0000256" key="4">
    <source>
        <dbReference type="ARBA" id="ARBA00022840"/>
    </source>
</evidence>
<dbReference type="InterPro" id="IPR003439">
    <property type="entry name" value="ABC_transporter-like_ATP-bd"/>
</dbReference>
<dbReference type="PANTHER" id="PTHR24223:SF443">
    <property type="entry name" value="MULTIDRUG-RESISTANCE LIKE PROTEIN 1, ISOFORM I"/>
    <property type="match status" value="1"/>
</dbReference>
<name>A0AAN8XIN8_HALRR</name>
<dbReference type="GO" id="GO:0042626">
    <property type="term" value="F:ATPase-coupled transmembrane transporter activity"/>
    <property type="evidence" value="ECO:0007669"/>
    <property type="project" value="TreeGrafter"/>
</dbReference>
<keyword evidence="2" id="KW-0677">Repeat</keyword>
<feature type="non-terminal residue" evidence="6">
    <location>
        <position position="401"/>
    </location>
</feature>
<keyword evidence="3" id="KW-0547">Nucleotide-binding</keyword>
<protein>
    <submittedName>
        <fullName evidence="6">Canalicular multispecific organic anion transporter 1</fullName>
    </submittedName>
</protein>
<dbReference type="Gene3D" id="3.40.50.300">
    <property type="entry name" value="P-loop containing nucleotide triphosphate hydrolases"/>
    <property type="match status" value="1"/>
</dbReference>
<evidence type="ECO:0000256" key="2">
    <source>
        <dbReference type="ARBA" id="ARBA00022737"/>
    </source>
</evidence>
<evidence type="ECO:0000256" key="1">
    <source>
        <dbReference type="ARBA" id="ARBA00004128"/>
    </source>
</evidence>
<dbReference type="GO" id="GO:0005524">
    <property type="term" value="F:ATP binding"/>
    <property type="evidence" value="ECO:0007669"/>
    <property type="project" value="UniProtKB-KW"/>
</dbReference>
<evidence type="ECO:0000259" key="5">
    <source>
        <dbReference type="PROSITE" id="PS50893"/>
    </source>
</evidence>
<dbReference type="InterPro" id="IPR003593">
    <property type="entry name" value="AAA+_ATPase"/>
</dbReference>
<sequence length="401" mass="43844">KPVIVNNGTFAWGHGEEDGKPILKGINIAFNEGSLVAVVGSVGTGKSSLCSAILGEMEKQSGRVNVKGHVAYVSQQAWIQNATLENNILFNQGKDTDKYEMCVSACALQADLDMLPAGDQTEIGEKGINLSGGQKQRISLARAVYSNADIYLLDDPLSAVDSHVGKHIFEHVIGPQGVLKNKTRVLVTHSLTYLSQVDKIIVLKNGSISEEGTYKELLAKKGEFQEFILQYLSEAADDDDELGLDDIKQQLESSLGKEAIEQITRQKKESESESITDSMESNKIKGLRYRGDKKVSESESVKSVKDAGEIKKKEKVGEKLIEAERAKTGKVQMDVYKYYLKSVGVLSSLLTIIFYIASQGCTVGSSIWLSKWSEEPVVNGTQDSQKRDMYLGVYGAFGIGQ</sequence>
<comment type="subcellular location">
    <subcellularLocation>
        <location evidence="1">Vacuole membrane</location>
        <topology evidence="1">Multi-pass membrane protein</topology>
    </subcellularLocation>
</comment>
<gene>
    <name evidence="6" type="primary">ABCC2_6</name>
    <name evidence="6" type="ORF">SK128_008265</name>
</gene>
<dbReference type="SUPFAM" id="SSF52540">
    <property type="entry name" value="P-loop containing nucleoside triphosphate hydrolases"/>
    <property type="match status" value="1"/>
</dbReference>
<dbReference type="PROSITE" id="PS00211">
    <property type="entry name" value="ABC_TRANSPORTER_1"/>
    <property type="match status" value="1"/>
</dbReference>
<dbReference type="PROSITE" id="PS50893">
    <property type="entry name" value="ABC_TRANSPORTER_2"/>
    <property type="match status" value="1"/>
</dbReference>
<keyword evidence="4" id="KW-0067">ATP-binding</keyword>
<reference evidence="6 7" key="1">
    <citation type="submission" date="2023-11" db="EMBL/GenBank/DDBJ databases">
        <title>Halocaridina rubra genome assembly.</title>
        <authorList>
            <person name="Smith C."/>
        </authorList>
    </citation>
    <scope>NUCLEOTIDE SEQUENCE [LARGE SCALE GENOMIC DNA]</scope>
    <source>
        <strain evidence="6">EP-1</strain>
        <tissue evidence="6">Whole</tissue>
    </source>
</reference>
<organism evidence="6 7">
    <name type="scientific">Halocaridina rubra</name>
    <name type="common">Hawaiian red shrimp</name>
    <dbReference type="NCBI Taxonomy" id="373956"/>
    <lineage>
        <taxon>Eukaryota</taxon>
        <taxon>Metazoa</taxon>
        <taxon>Ecdysozoa</taxon>
        <taxon>Arthropoda</taxon>
        <taxon>Crustacea</taxon>
        <taxon>Multicrustacea</taxon>
        <taxon>Malacostraca</taxon>
        <taxon>Eumalacostraca</taxon>
        <taxon>Eucarida</taxon>
        <taxon>Decapoda</taxon>
        <taxon>Pleocyemata</taxon>
        <taxon>Caridea</taxon>
        <taxon>Atyoidea</taxon>
        <taxon>Atyidae</taxon>
        <taxon>Halocaridina</taxon>
    </lineage>
</organism>
<dbReference type="AlphaFoldDB" id="A0AAN8XIN8"/>